<keyword evidence="3" id="KW-0732">Signal</keyword>
<dbReference type="EMBL" id="GBHO01004398">
    <property type="protein sequence ID" value="JAG39206.1"/>
    <property type="molecule type" value="Transcribed_RNA"/>
</dbReference>
<feature type="domain" description="Single" evidence="4">
    <location>
        <begin position="40"/>
        <end position="110"/>
    </location>
</feature>
<dbReference type="InterPro" id="IPR053308">
    <property type="entry name" value="Vago-like"/>
</dbReference>
<gene>
    <name evidence="5" type="primary">TX11</name>
    <name evidence="5" type="ORF">CM83_54263</name>
</gene>
<feature type="chain" id="PRO_5015034092" evidence="3">
    <location>
        <begin position="24"/>
        <end position="115"/>
    </location>
</feature>
<reference evidence="6" key="3">
    <citation type="submission" date="2014-09" db="EMBL/GenBank/DDBJ databases">
        <authorList>
            <person name="Magalhaes I.L.F."/>
            <person name="Oliveira U."/>
            <person name="Santos F.R."/>
            <person name="Vidigal T.H.D.A."/>
            <person name="Brescovit A.D."/>
            <person name="Santos A.J."/>
        </authorList>
    </citation>
    <scope>NUCLEOTIDE SEQUENCE</scope>
</reference>
<sequence>AAEGRGSMIRVLLVAFLCFCVHANVTVEYQQIKEGQGPHCVDKEGSTRSLGEMWQEKGRCSKTRCLASVDDRAILQVHGCKKVQATADCEVVVPPNKDLPYPECCPLLNCKTRRR</sequence>
<name>A0A0A9Z5Q5_LYGHE</name>
<feature type="signal peptide" evidence="3">
    <location>
        <begin position="1"/>
        <end position="23"/>
    </location>
</feature>
<evidence type="ECO:0000256" key="1">
    <source>
        <dbReference type="ARBA" id="ARBA00004613"/>
    </source>
</evidence>
<dbReference type="EMBL" id="GBRD01005711">
    <property type="protein sequence ID" value="JAG60110.1"/>
    <property type="molecule type" value="Transcribed_RNA"/>
</dbReference>
<evidence type="ECO:0000256" key="3">
    <source>
        <dbReference type="SAM" id="SignalP"/>
    </source>
</evidence>
<dbReference type="InterPro" id="IPR029277">
    <property type="entry name" value="SVWC_dom"/>
</dbReference>
<proteinExistence type="predicted"/>
<evidence type="ECO:0000259" key="4">
    <source>
        <dbReference type="SMART" id="SM01318"/>
    </source>
</evidence>
<protein>
    <submittedName>
        <fullName evidence="5">Venom toxin OcyC11</fullName>
    </submittedName>
</protein>
<dbReference type="PANTHER" id="PTHR39957:SF1">
    <property type="entry name" value="AT09846P1-RELATED"/>
    <property type="match status" value="1"/>
</dbReference>
<dbReference type="PANTHER" id="PTHR39957">
    <property type="entry name" value="AT09846P1-RELATED"/>
    <property type="match status" value="1"/>
</dbReference>
<accession>A0A0A9Z5Q5</accession>
<dbReference type="Pfam" id="PF15430">
    <property type="entry name" value="SVWC"/>
    <property type="match status" value="1"/>
</dbReference>
<dbReference type="AlphaFoldDB" id="A0A0A9Z5Q5"/>
<reference evidence="5" key="2">
    <citation type="submission" date="2014-07" db="EMBL/GenBank/DDBJ databases">
        <authorList>
            <person name="Hull J."/>
        </authorList>
    </citation>
    <scope>NUCLEOTIDE SEQUENCE</scope>
</reference>
<comment type="subcellular location">
    <subcellularLocation>
        <location evidence="1">Secreted</location>
    </subcellularLocation>
</comment>
<feature type="non-terminal residue" evidence="5">
    <location>
        <position position="1"/>
    </location>
</feature>
<reference evidence="5" key="1">
    <citation type="journal article" date="2014" name="PLoS ONE">
        <title>Transcriptome-Based Identification of ABC Transporters in the Western Tarnished Plant Bug Lygus hesperus.</title>
        <authorList>
            <person name="Hull J.J."/>
            <person name="Chaney K."/>
            <person name="Geib S.M."/>
            <person name="Fabrick J.A."/>
            <person name="Brent C.S."/>
            <person name="Walsh D."/>
            <person name="Lavine L.C."/>
        </authorList>
    </citation>
    <scope>NUCLEOTIDE SEQUENCE</scope>
</reference>
<organism evidence="5">
    <name type="scientific">Lygus hesperus</name>
    <name type="common">Western plant bug</name>
    <dbReference type="NCBI Taxonomy" id="30085"/>
    <lineage>
        <taxon>Eukaryota</taxon>
        <taxon>Metazoa</taxon>
        <taxon>Ecdysozoa</taxon>
        <taxon>Arthropoda</taxon>
        <taxon>Hexapoda</taxon>
        <taxon>Insecta</taxon>
        <taxon>Pterygota</taxon>
        <taxon>Neoptera</taxon>
        <taxon>Paraneoptera</taxon>
        <taxon>Hemiptera</taxon>
        <taxon>Heteroptera</taxon>
        <taxon>Panheteroptera</taxon>
        <taxon>Cimicomorpha</taxon>
        <taxon>Miridae</taxon>
        <taxon>Mirini</taxon>
        <taxon>Lygus</taxon>
    </lineage>
</organism>
<evidence type="ECO:0000313" key="6">
    <source>
        <dbReference type="EMBL" id="JAG60110.1"/>
    </source>
</evidence>
<evidence type="ECO:0000256" key="2">
    <source>
        <dbReference type="ARBA" id="ARBA00022525"/>
    </source>
</evidence>
<evidence type="ECO:0000313" key="5">
    <source>
        <dbReference type="EMBL" id="JAG39206.1"/>
    </source>
</evidence>
<dbReference type="SMART" id="SM01318">
    <property type="entry name" value="SVWC"/>
    <property type="match status" value="1"/>
</dbReference>
<dbReference type="GO" id="GO:0005576">
    <property type="term" value="C:extracellular region"/>
    <property type="evidence" value="ECO:0007669"/>
    <property type="project" value="UniProtKB-SubCell"/>
</dbReference>
<keyword evidence="2" id="KW-0964">Secreted</keyword>